<dbReference type="OrthoDB" id="3775810at2"/>
<accession>A0A3N1GIU5</accession>
<reference evidence="3 4" key="1">
    <citation type="submission" date="2018-11" db="EMBL/GenBank/DDBJ databases">
        <title>Sequencing the genomes of 1000 actinobacteria strains.</title>
        <authorList>
            <person name="Klenk H.-P."/>
        </authorList>
    </citation>
    <scope>NUCLEOTIDE SEQUENCE [LARGE SCALE GENOMIC DNA]</scope>
    <source>
        <strain evidence="3 4">DSM 43634</strain>
    </source>
</reference>
<feature type="compositionally biased region" description="Gly residues" evidence="1">
    <location>
        <begin position="220"/>
        <end position="230"/>
    </location>
</feature>
<dbReference type="AlphaFoldDB" id="A0A3N1GIU5"/>
<organism evidence="3 4">
    <name type="scientific">Couchioplanes caeruleus</name>
    <dbReference type="NCBI Taxonomy" id="56438"/>
    <lineage>
        <taxon>Bacteria</taxon>
        <taxon>Bacillati</taxon>
        <taxon>Actinomycetota</taxon>
        <taxon>Actinomycetes</taxon>
        <taxon>Micromonosporales</taxon>
        <taxon>Micromonosporaceae</taxon>
        <taxon>Couchioplanes</taxon>
    </lineage>
</organism>
<evidence type="ECO:0000256" key="1">
    <source>
        <dbReference type="SAM" id="MobiDB-lite"/>
    </source>
</evidence>
<evidence type="ECO:0000256" key="2">
    <source>
        <dbReference type="SAM" id="Phobius"/>
    </source>
</evidence>
<dbReference type="RefSeq" id="WP_143162702.1">
    <property type="nucleotide sequence ID" value="NZ_RJKL01000001.1"/>
</dbReference>
<protein>
    <submittedName>
        <fullName evidence="3">Uncharacterized protein</fullName>
    </submittedName>
</protein>
<keyword evidence="2" id="KW-0812">Transmembrane</keyword>
<evidence type="ECO:0000313" key="4">
    <source>
        <dbReference type="Proteomes" id="UP000271683"/>
    </source>
</evidence>
<keyword evidence="2" id="KW-0472">Membrane</keyword>
<sequence length="230" mass="23949">MSLVLAMLTAAVFAVFGFPFSSYQFWHSWSRKGFFAGFACYLVLAGAGGGFVGWLPAQLGILTPTENGLINGVIFGVAGSLAVRADFGGRGAAGPAESRRAASLIGKGIDWTAAMLDQVARRSIENWAKKLSDGELLEVTLDLVYGIGEASPAAVPGRTKQTTLKAITEAMAALGSGKTEQRAEARARLTQFCLHYLCARRTPKPIGNAGDARDDAGVRGQAGGAGRPAG</sequence>
<dbReference type="Proteomes" id="UP000271683">
    <property type="component" value="Unassembled WGS sequence"/>
</dbReference>
<name>A0A3N1GIU5_9ACTN</name>
<feature type="transmembrane region" description="Helical" evidence="2">
    <location>
        <begin position="33"/>
        <end position="55"/>
    </location>
</feature>
<proteinExistence type="predicted"/>
<dbReference type="EMBL" id="RJKL01000001">
    <property type="protein sequence ID" value="ROP30118.1"/>
    <property type="molecule type" value="Genomic_DNA"/>
</dbReference>
<gene>
    <name evidence="3" type="ORF">EDD30_2952</name>
</gene>
<keyword evidence="2" id="KW-1133">Transmembrane helix</keyword>
<comment type="caution">
    <text evidence="3">The sequence shown here is derived from an EMBL/GenBank/DDBJ whole genome shotgun (WGS) entry which is preliminary data.</text>
</comment>
<feature type="region of interest" description="Disordered" evidence="1">
    <location>
        <begin position="205"/>
        <end position="230"/>
    </location>
</feature>
<evidence type="ECO:0000313" key="3">
    <source>
        <dbReference type="EMBL" id="ROP30118.1"/>
    </source>
</evidence>